<gene>
    <name evidence="1" type="ORF">BST25_01155</name>
</gene>
<protein>
    <submittedName>
        <fullName evidence="1">Uncharacterized protein</fullName>
    </submittedName>
</protein>
<evidence type="ECO:0000313" key="2">
    <source>
        <dbReference type="Proteomes" id="UP000192566"/>
    </source>
</evidence>
<name>A0A1X0DVE9_MYCHE</name>
<dbReference type="STRING" id="53376.BST25_01155"/>
<dbReference type="EMBL" id="MVHR01000002">
    <property type="protein sequence ID" value="ORA76182.1"/>
    <property type="molecule type" value="Genomic_DNA"/>
</dbReference>
<comment type="caution">
    <text evidence="1">The sequence shown here is derived from an EMBL/GenBank/DDBJ whole genome shotgun (WGS) entry which is preliminary data.</text>
</comment>
<keyword evidence="2" id="KW-1185">Reference proteome</keyword>
<accession>A0A1X0DVE9</accession>
<dbReference type="AlphaFoldDB" id="A0A1X0DVE9"/>
<organism evidence="1 2">
    <name type="scientific">Mycobacterium heidelbergense</name>
    <dbReference type="NCBI Taxonomy" id="53376"/>
    <lineage>
        <taxon>Bacteria</taxon>
        <taxon>Bacillati</taxon>
        <taxon>Actinomycetota</taxon>
        <taxon>Actinomycetes</taxon>
        <taxon>Mycobacteriales</taxon>
        <taxon>Mycobacteriaceae</taxon>
        <taxon>Mycobacterium</taxon>
        <taxon>Mycobacterium simiae complex</taxon>
    </lineage>
</organism>
<reference evidence="1 2" key="1">
    <citation type="submission" date="2017-02" db="EMBL/GenBank/DDBJ databases">
        <title>The new phylogeny of genus Mycobacterium.</title>
        <authorList>
            <person name="Tortoli E."/>
            <person name="Trovato A."/>
            <person name="Cirillo D.M."/>
        </authorList>
    </citation>
    <scope>NUCLEOTIDE SEQUENCE [LARGE SCALE GENOMIC DNA]</scope>
    <source>
        <strain evidence="1 2">DSM 44471</strain>
    </source>
</reference>
<dbReference type="Proteomes" id="UP000192566">
    <property type="component" value="Unassembled WGS sequence"/>
</dbReference>
<evidence type="ECO:0000313" key="1">
    <source>
        <dbReference type="EMBL" id="ORA76182.1"/>
    </source>
</evidence>
<sequence length="83" mass="9239">MVAHQRISSQLGDAQGRHYRLFCRLDTEAQKVHLPILAAIAGMGKAVRTILNETDYAQVRELSGEYWPGSSPLGTDNVILRFV</sequence>
<proteinExistence type="predicted"/>